<keyword evidence="3" id="KW-1185">Reference proteome</keyword>
<feature type="region of interest" description="Disordered" evidence="1">
    <location>
        <begin position="158"/>
        <end position="185"/>
    </location>
</feature>
<accession>A0A1Y2HUM2</accession>
<sequence length="274" mass="28563">MTNTHPNDISPTDIADLSSIALTATPSTNTVAVTWTSATAGQQTYAGPADLMPEGIRLALGHMLGLSPADPPAYHPDGGDLTTAATTTGTGNAANVRRHQFGPVRIELPGEFGPAEQEATERAIEQAAEGLVEAATTLGQYVSRSVGSVVDARVTFTEPTPEPATSTSSWSSWTQTSSRRNSTGRQLGMHVVIDNGGTRREFTSFGSLARYVVQALFTGGVSASQPCGAATVTEVPPSNENDGPEKDRRGGDEKKSEKKASTSSSVSEIGEDLD</sequence>
<proteinExistence type="predicted"/>
<evidence type="ECO:0000313" key="3">
    <source>
        <dbReference type="Proteomes" id="UP000193411"/>
    </source>
</evidence>
<reference evidence="2 3" key="1">
    <citation type="submission" date="2016-07" db="EMBL/GenBank/DDBJ databases">
        <title>Pervasive Adenine N6-methylation of Active Genes in Fungi.</title>
        <authorList>
            <consortium name="DOE Joint Genome Institute"/>
            <person name="Mondo S.J."/>
            <person name="Dannebaum R.O."/>
            <person name="Kuo R.C."/>
            <person name="Labutti K."/>
            <person name="Haridas S."/>
            <person name="Kuo A."/>
            <person name="Salamov A."/>
            <person name="Ahrendt S.R."/>
            <person name="Lipzen A."/>
            <person name="Sullivan W."/>
            <person name="Andreopoulos W.B."/>
            <person name="Clum A."/>
            <person name="Lindquist E."/>
            <person name="Daum C."/>
            <person name="Ramamoorthy G.K."/>
            <person name="Gryganskyi A."/>
            <person name="Culley D."/>
            <person name="Magnuson J.K."/>
            <person name="James T.Y."/>
            <person name="O'Malley M.A."/>
            <person name="Stajich J.E."/>
            <person name="Spatafora J.W."/>
            <person name="Visel A."/>
            <person name="Grigoriev I.V."/>
        </authorList>
    </citation>
    <scope>NUCLEOTIDE SEQUENCE [LARGE SCALE GENOMIC DNA]</scope>
    <source>
        <strain evidence="2 3">PL171</strain>
    </source>
</reference>
<gene>
    <name evidence="2" type="ORF">BCR44DRAFT_60032</name>
</gene>
<dbReference type="AlphaFoldDB" id="A0A1Y2HUM2"/>
<dbReference type="Proteomes" id="UP000193411">
    <property type="component" value="Unassembled WGS sequence"/>
</dbReference>
<dbReference type="EMBL" id="MCFL01000009">
    <property type="protein sequence ID" value="ORZ38306.1"/>
    <property type="molecule type" value="Genomic_DNA"/>
</dbReference>
<evidence type="ECO:0000256" key="1">
    <source>
        <dbReference type="SAM" id="MobiDB-lite"/>
    </source>
</evidence>
<name>A0A1Y2HUM2_9FUNG</name>
<organism evidence="2 3">
    <name type="scientific">Catenaria anguillulae PL171</name>
    <dbReference type="NCBI Taxonomy" id="765915"/>
    <lineage>
        <taxon>Eukaryota</taxon>
        <taxon>Fungi</taxon>
        <taxon>Fungi incertae sedis</taxon>
        <taxon>Blastocladiomycota</taxon>
        <taxon>Blastocladiomycetes</taxon>
        <taxon>Blastocladiales</taxon>
        <taxon>Catenariaceae</taxon>
        <taxon>Catenaria</taxon>
    </lineage>
</organism>
<comment type="caution">
    <text evidence="2">The sequence shown here is derived from an EMBL/GenBank/DDBJ whole genome shotgun (WGS) entry which is preliminary data.</text>
</comment>
<feature type="compositionally biased region" description="Low complexity" evidence="1">
    <location>
        <begin position="158"/>
        <end position="183"/>
    </location>
</feature>
<protein>
    <submittedName>
        <fullName evidence="2">Uncharacterized protein</fullName>
    </submittedName>
</protein>
<evidence type="ECO:0000313" key="2">
    <source>
        <dbReference type="EMBL" id="ORZ38306.1"/>
    </source>
</evidence>
<feature type="region of interest" description="Disordered" evidence="1">
    <location>
        <begin position="226"/>
        <end position="274"/>
    </location>
</feature>
<feature type="compositionally biased region" description="Basic and acidic residues" evidence="1">
    <location>
        <begin position="243"/>
        <end position="260"/>
    </location>
</feature>